<comment type="caution">
    <text evidence="1">The sequence shown here is derived from an EMBL/GenBank/DDBJ whole genome shotgun (WGS) entry which is preliminary data.</text>
</comment>
<protein>
    <submittedName>
        <fullName evidence="1">Uncharacterized protein</fullName>
    </submittedName>
</protein>
<accession>A0A852ZFH3</accession>
<gene>
    <name evidence="1" type="ORF">F4554_001047</name>
</gene>
<keyword evidence="2" id="KW-1185">Reference proteome</keyword>
<dbReference type="AlphaFoldDB" id="A0A852ZFH3"/>
<dbReference type="Proteomes" id="UP000579605">
    <property type="component" value="Unassembled WGS sequence"/>
</dbReference>
<proteinExistence type="predicted"/>
<evidence type="ECO:0000313" key="2">
    <source>
        <dbReference type="Proteomes" id="UP000579605"/>
    </source>
</evidence>
<organism evidence="1 2">
    <name type="scientific">Actinopolymorpha rutila</name>
    <dbReference type="NCBI Taxonomy" id="446787"/>
    <lineage>
        <taxon>Bacteria</taxon>
        <taxon>Bacillati</taxon>
        <taxon>Actinomycetota</taxon>
        <taxon>Actinomycetes</taxon>
        <taxon>Propionibacteriales</taxon>
        <taxon>Actinopolymorphaceae</taxon>
        <taxon>Actinopolymorpha</taxon>
    </lineage>
</organism>
<reference evidence="1 2" key="1">
    <citation type="submission" date="2020-07" db="EMBL/GenBank/DDBJ databases">
        <title>Sequencing the genomes of 1000 actinobacteria strains.</title>
        <authorList>
            <person name="Klenk H.-P."/>
        </authorList>
    </citation>
    <scope>NUCLEOTIDE SEQUENCE [LARGE SCALE GENOMIC DNA]</scope>
    <source>
        <strain evidence="1 2">DSM 18448</strain>
    </source>
</reference>
<dbReference type="EMBL" id="JACBZH010000001">
    <property type="protein sequence ID" value="NYH88409.1"/>
    <property type="molecule type" value="Genomic_DNA"/>
</dbReference>
<name>A0A852ZFH3_9ACTN</name>
<evidence type="ECO:0000313" key="1">
    <source>
        <dbReference type="EMBL" id="NYH88409.1"/>
    </source>
</evidence>
<sequence>MHPRYRRLVIPGVLLLLVAIVVVAAVSRG</sequence>